<feature type="region of interest" description="Disordered" evidence="1">
    <location>
        <begin position="646"/>
        <end position="736"/>
    </location>
</feature>
<feature type="compositionally biased region" description="Pro residues" evidence="1">
    <location>
        <begin position="712"/>
        <end position="731"/>
    </location>
</feature>
<dbReference type="OrthoDB" id="3250004at2759"/>
<name>L8X5N0_THACA</name>
<accession>L8X5N0</accession>
<feature type="compositionally biased region" description="Basic and acidic residues" evidence="1">
    <location>
        <begin position="680"/>
        <end position="690"/>
    </location>
</feature>
<feature type="region of interest" description="Disordered" evidence="1">
    <location>
        <begin position="537"/>
        <end position="610"/>
    </location>
</feature>
<feature type="compositionally biased region" description="Polar residues" evidence="1">
    <location>
        <begin position="693"/>
        <end position="704"/>
    </location>
</feature>
<dbReference type="HOGENOM" id="CLU_326825_0_0_1"/>
<organism evidence="2 3">
    <name type="scientific">Thanatephorus cucumeris (strain AG1-IA)</name>
    <name type="common">Rice sheath blight fungus</name>
    <name type="synonym">Rhizoctonia solani</name>
    <dbReference type="NCBI Taxonomy" id="983506"/>
    <lineage>
        <taxon>Eukaryota</taxon>
        <taxon>Fungi</taxon>
        <taxon>Dikarya</taxon>
        <taxon>Basidiomycota</taxon>
        <taxon>Agaricomycotina</taxon>
        <taxon>Agaricomycetes</taxon>
        <taxon>Cantharellales</taxon>
        <taxon>Ceratobasidiaceae</taxon>
        <taxon>Rhizoctonia</taxon>
        <taxon>Rhizoctonia solani AG-1</taxon>
    </lineage>
</organism>
<feature type="compositionally biased region" description="Pro residues" evidence="1">
    <location>
        <begin position="578"/>
        <end position="591"/>
    </location>
</feature>
<reference evidence="2 3" key="1">
    <citation type="journal article" date="2013" name="Nat. Commun.">
        <title>The evolution and pathogenic mechanisms of the rice sheath blight pathogen.</title>
        <authorList>
            <person name="Zheng A."/>
            <person name="Lin R."/>
            <person name="Xu L."/>
            <person name="Qin P."/>
            <person name="Tang C."/>
            <person name="Ai P."/>
            <person name="Zhang D."/>
            <person name="Liu Y."/>
            <person name="Sun Z."/>
            <person name="Feng H."/>
            <person name="Wang Y."/>
            <person name="Chen Y."/>
            <person name="Liang X."/>
            <person name="Fu R."/>
            <person name="Li Q."/>
            <person name="Zhang J."/>
            <person name="Yu X."/>
            <person name="Xie Z."/>
            <person name="Ding L."/>
            <person name="Guan P."/>
            <person name="Tang J."/>
            <person name="Liang Y."/>
            <person name="Wang S."/>
            <person name="Deng Q."/>
            <person name="Li S."/>
            <person name="Zhu J."/>
            <person name="Wang L."/>
            <person name="Liu H."/>
            <person name="Li P."/>
        </authorList>
    </citation>
    <scope>NUCLEOTIDE SEQUENCE [LARGE SCALE GENOMIC DNA]</scope>
    <source>
        <strain evidence="3">AG-1 IA</strain>
    </source>
</reference>
<protein>
    <submittedName>
        <fullName evidence="2">PGAMP domain-containing protein</fullName>
    </submittedName>
</protein>
<feature type="region of interest" description="Disordered" evidence="1">
    <location>
        <begin position="153"/>
        <end position="187"/>
    </location>
</feature>
<feature type="compositionally biased region" description="Polar residues" evidence="1">
    <location>
        <begin position="872"/>
        <end position="881"/>
    </location>
</feature>
<feature type="region of interest" description="Disordered" evidence="1">
    <location>
        <begin position="322"/>
        <end position="347"/>
    </location>
</feature>
<feature type="compositionally biased region" description="Basic and acidic residues" evidence="1">
    <location>
        <begin position="330"/>
        <end position="344"/>
    </location>
</feature>
<dbReference type="Proteomes" id="UP000011668">
    <property type="component" value="Unassembled WGS sequence"/>
</dbReference>
<comment type="caution">
    <text evidence="2">The sequence shown here is derived from an EMBL/GenBank/DDBJ whole genome shotgun (WGS) entry which is preliminary data.</text>
</comment>
<evidence type="ECO:0000313" key="3">
    <source>
        <dbReference type="Proteomes" id="UP000011668"/>
    </source>
</evidence>
<feature type="region of interest" description="Disordered" evidence="1">
    <location>
        <begin position="808"/>
        <end position="881"/>
    </location>
</feature>
<dbReference type="EMBL" id="AFRT01000354">
    <property type="protein sequence ID" value="ELU44318.1"/>
    <property type="molecule type" value="Genomic_DNA"/>
</dbReference>
<evidence type="ECO:0000256" key="1">
    <source>
        <dbReference type="SAM" id="MobiDB-lite"/>
    </source>
</evidence>
<feature type="compositionally biased region" description="Basic and acidic residues" evidence="1">
    <location>
        <begin position="159"/>
        <end position="170"/>
    </location>
</feature>
<evidence type="ECO:0000313" key="2">
    <source>
        <dbReference type="EMBL" id="ELU44318.1"/>
    </source>
</evidence>
<sequence>MRFWFIVIPGSIQNNLSRPDFPNLDGAMIPQHQGLDLSGSGHLYGPDRPVAKTHYEGQPSLMKVFRLNSIQTRQVPSNPSSSTFASTPLTPTENPFVSISGTDGSILVAEIYSTLSPTWFQSIDYAAFNAISNLTGKGPMHTRATLPTLGILRSRTPHHGTESREARSRNVGDQPGTPFNSEPVQSHPVPQFLHVTRPRHQLSGFITGYDCSCTSRRQLAYFDQRPVRPPRRHLLTSLMVLLLFARTQFHVPPLEPSRSEDQTIRKSSHSTSSRSDIFSRLVKLVGLSERSTKISTHRHELGRTGGLAVIGEQQAQSTVNLAVGESSRSSGERSVRKSCSDSHLARSASIDGKGPDLSLIYGPAQLFNLDTGKNKCDKKSIRRKAKNLPVVEPIAHLIPIPESTSTSQRTSLIPDLSCVKINNFADQDALMETDSIRARAAIAMARAQLEHSRPASYNRKLERSSNHMMMLPNELDEYFAVQSSKEREKLSAQLAAHTKNEVHDRICEDDIGAMRKAVGQSQAMVLTLMAAKEAISQRATARKNHHSPLASSSATGDLPKPGRPGKPFQGLYRAGDIPPSPPPSIPLPQLPPSLDGSRAPIAPKRETPLRHEIVPPTTAYKELPNEYDNDDEIMKHIDVLMQSLTDSSNNVSSENDRRRPYCSLPSRRGRRSNENSLIDSGRRDYQRKPIENLSHNETNRSQPNRLHLTPSAVPPVPTIPRPPTKASPPLPGAAGPAVQPFHGVKVENLSVTQMNDNGMFNQCNFILSSYNDFGELTHTTRVSYPRSVSHEPSLPNIPSGHTEKYFQQFAPPSPSRRPLLPKYGPERGVISSSGKEFTPSIHTPRCPSGSPRSFLLSVPSLGLPGRARTPEPCSQQTTRHN</sequence>
<proteinExistence type="predicted"/>
<dbReference type="AlphaFoldDB" id="L8X5N0"/>
<keyword evidence="3" id="KW-1185">Reference proteome</keyword>
<gene>
    <name evidence="2" type="ORF">AG1IA_01649</name>
</gene>